<dbReference type="AlphaFoldDB" id="A0A6N3H933"/>
<accession>A0A6N3H933</accession>
<proteinExistence type="predicted"/>
<dbReference type="InterPro" id="IPR009057">
    <property type="entry name" value="Homeodomain-like_sf"/>
</dbReference>
<dbReference type="GO" id="GO:0043565">
    <property type="term" value="F:sequence-specific DNA binding"/>
    <property type="evidence" value="ECO:0007669"/>
    <property type="project" value="InterPro"/>
</dbReference>
<dbReference type="SUPFAM" id="SSF46689">
    <property type="entry name" value="Homeodomain-like"/>
    <property type="match status" value="1"/>
</dbReference>
<dbReference type="PRINTS" id="PR01590">
    <property type="entry name" value="HTHFIS"/>
</dbReference>
<reference evidence="2" key="1">
    <citation type="submission" date="2019-11" db="EMBL/GenBank/DDBJ databases">
        <authorList>
            <person name="Feng L."/>
        </authorList>
    </citation>
    <scope>NUCLEOTIDE SEQUENCE</scope>
    <source>
        <strain evidence="2">ElimosumLFYP34</strain>
    </source>
</reference>
<feature type="domain" description="DNA binding HTH" evidence="1">
    <location>
        <begin position="19"/>
        <end position="55"/>
    </location>
</feature>
<dbReference type="Gene3D" id="1.10.10.60">
    <property type="entry name" value="Homeodomain-like"/>
    <property type="match status" value="1"/>
</dbReference>
<dbReference type="Pfam" id="PF02954">
    <property type="entry name" value="HTH_8"/>
    <property type="match status" value="1"/>
</dbReference>
<evidence type="ECO:0000313" key="2">
    <source>
        <dbReference type="EMBL" id="VYU72853.1"/>
    </source>
</evidence>
<dbReference type="InterPro" id="IPR002197">
    <property type="entry name" value="HTH_Fis"/>
</dbReference>
<organism evidence="2">
    <name type="scientific">Eubacterium limosum</name>
    <dbReference type="NCBI Taxonomy" id="1736"/>
    <lineage>
        <taxon>Bacteria</taxon>
        <taxon>Bacillati</taxon>
        <taxon>Bacillota</taxon>
        <taxon>Clostridia</taxon>
        <taxon>Eubacteriales</taxon>
        <taxon>Eubacteriaceae</taxon>
        <taxon>Eubacterium</taxon>
    </lineage>
</organism>
<protein>
    <submittedName>
        <fullName evidence="2">Arginine utilization regulatory protein RocR</fullName>
    </submittedName>
</protein>
<dbReference type="EMBL" id="CACRTR010000023">
    <property type="protein sequence ID" value="VYU72853.1"/>
    <property type="molecule type" value="Genomic_DNA"/>
</dbReference>
<evidence type="ECO:0000259" key="1">
    <source>
        <dbReference type="Pfam" id="PF02954"/>
    </source>
</evidence>
<name>A0A6N3H933_EUBLI</name>
<sequence length="69" mass="7843">MKGEETGTRDLKEALHAYEKKLLLDVLAENCYNISKSARILGISRQNLQHKIKRYHIAIEHRTAGSSHG</sequence>
<gene>
    <name evidence="2" type="primary">rocR_1</name>
    <name evidence="2" type="ORF">ELLFYP34_01021</name>
</gene>